<feature type="transmembrane region" description="Helical" evidence="2">
    <location>
        <begin position="117"/>
        <end position="142"/>
    </location>
</feature>
<keyword evidence="2" id="KW-0472">Membrane</keyword>
<organism evidence="3">
    <name type="scientific">Dichomitus squalens</name>
    <dbReference type="NCBI Taxonomy" id="114155"/>
    <lineage>
        <taxon>Eukaryota</taxon>
        <taxon>Fungi</taxon>
        <taxon>Dikarya</taxon>
        <taxon>Basidiomycota</taxon>
        <taxon>Agaricomycotina</taxon>
        <taxon>Agaricomycetes</taxon>
        <taxon>Polyporales</taxon>
        <taxon>Polyporaceae</taxon>
        <taxon>Dichomitus</taxon>
    </lineage>
</organism>
<name>A0A4Q9N209_9APHY</name>
<evidence type="ECO:0000313" key="3">
    <source>
        <dbReference type="EMBL" id="TBU33222.1"/>
    </source>
</evidence>
<keyword evidence="2" id="KW-1133">Transmembrane helix</keyword>
<dbReference type="Proteomes" id="UP000292957">
    <property type="component" value="Unassembled WGS sequence"/>
</dbReference>
<gene>
    <name evidence="3" type="ORF">BD311DRAFT_481744</name>
</gene>
<evidence type="ECO:0000256" key="1">
    <source>
        <dbReference type="SAM" id="MobiDB-lite"/>
    </source>
</evidence>
<accession>A0A4Q9N209</accession>
<keyword evidence="2" id="KW-0812">Transmembrane</keyword>
<dbReference type="EMBL" id="ML143392">
    <property type="protein sequence ID" value="TBU33222.1"/>
    <property type="molecule type" value="Genomic_DNA"/>
</dbReference>
<evidence type="ECO:0000256" key="2">
    <source>
        <dbReference type="SAM" id="Phobius"/>
    </source>
</evidence>
<proteinExistence type="predicted"/>
<reference evidence="3" key="1">
    <citation type="submission" date="2019-01" db="EMBL/GenBank/DDBJ databases">
        <title>Draft genome sequences of three monokaryotic isolates of the white-rot basidiomycete fungus Dichomitus squalens.</title>
        <authorList>
            <consortium name="DOE Joint Genome Institute"/>
            <person name="Lopez S.C."/>
            <person name="Andreopoulos B."/>
            <person name="Pangilinan J."/>
            <person name="Lipzen A."/>
            <person name="Riley R."/>
            <person name="Ahrendt S."/>
            <person name="Ng V."/>
            <person name="Barry K."/>
            <person name="Daum C."/>
            <person name="Grigoriev I.V."/>
            <person name="Hilden K.S."/>
            <person name="Makela M.R."/>
            <person name="de Vries R.P."/>
        </authorList>
    </citation>
    <scope>NUCLEOTIDE SEQUENCE [LARGE SCALE GENOMIC DNA]</scope>
    <source>
        <strain evidence="3">OM18370.1</strain>
    </source>
</reference>
<sequence>MSDLPSFVAFLKNHGSSVPRSPSIRILQLDELKAIVAWLSGRNAYSEAFSASGSAPTGRAPRERMMPNAYPTTPCPEPQEEPEDAWERTVEGSDAPEETLVLTVEEMKVAVWEALTFYILVLFILYGLWRFVLPPALTLFWAAFRTVLSVIDRALDIVDWVIWPIALFTFIL</sequence>
<dbReference type="AlphaFoldDB" id="A0A4Q9N209"/>
<feature type="region of interest" description="Disordered" evidence="1">
    <location>
        <begin position="49"/>
        <end position="83"/>
    </location>
</feature>
<protein>
    <submittedName>
        <fullName evidence="3">Uncharacterized protein</fullName>
    </submittedName>
</protein>